<evidence type="ECO:0000256" key="1">
    <source>
        <dbReference type="ARBA" id="ARBA00022527"/>
    </source>
</evidence>
<dbReference type="Gene3D" id="1.10.510.10">
    <property type="entry name" value="Transferase(Phosphotransferase) domain 1"/>
    <property type="match status" value="1"/>
</dbReference>
<dbReference type="SUPFAM" id="SSF56112">
    <property type="entry name" value="Protein kinase-like (PK-like)"/>
    <property type="match status" value="1"/>
</dbReference>
<keyword evidence="3" id="KW-0547">Nucleotide-binding</keyword>
<gene>
    <name evidence="8" type="ORF">J437_LFUL013393</name>
</gene>
<dbReference type="InterPro" id="IPR008271">
    <property type="entry name" value="Ser/Thr_kinase_AS"/>
</dbReference>
<evidence type="ECO:0000256" key="3">
    <source>
        <dbReference type="ARBA" id="ARBA00022741"/>
    </source>
</evidence>
<dbReference type="InterPro" id="IPR011009">
    <property type="entry name" value="Kinase-like_dom_sf"/>
</dbReference>
<evidence type="ECO:0000256" key="6">
    <source>
        <dbReference type="SAM" id="MobiDB-lite"/>
    </source>
</evidence>
<dbReference type="PANTHER" id="PTHR24346">
    <property type="entry name" value="MAP/MICROTUBULE AFFINITY-REGULATING KINASE"/>
    <property type="match status" value="1"/>
</dbReference>
<reference evidence="8" key="2">
    <citation type="submission" date="2017-10" db="EMBL/GenBank/DDBJ databases">
        <title>Ladona fulva Genome sequencing and assembly.</title>
        <authorList>
            <person name="Murali S."/>
            <person name="Richards S."/>
            <person name="Bandaranaike D."/>
            <person name="Bellair M."/>
            <person name="Blankenburg K."/>
            <person name="Chao H."/>
            <person name="Dinh H."/>
            <person name="Doddapaneni H."/>
            <person name="Dugan-Rocha S."/>
            <person name="Elkadiri S."/>
            <person name="Gnanaolivu R."/>
            <person name="Hernandez B."/>
            <person name="Skinner E."/>
            <person name="Javaid M."/>
            <person name="Lee S."/>
            <person name="Li M."/>
            <person name="Ming W."/>
            <person name="Munidasa M."/>
            <person name="Muniz J."/>
            <person name="Nguyen L."/>
            <person name="Hughes D."/>
            <person name="Osuji N."/>
            <person name="Pu L.-L."/>
            <person name="Puazo M."/>
            <person name="Qu C."/>
            <person name="Quiroz J."/>
            <person name="Raj R."/>
            <person name="Weissenberger G."/>
            <person name="Xin Y."/>
            <person name="Zou X."/>
            <person name="Han Y."/>
            <person name="Worley K."/>
            <person name="Muzny D."/>
            <person name="Gibbs R."/>
        </authorList>
    </citation>
    <scope>NUCLEOTIDE SEQUENCE</scope>
    <source>
        <strain evidence="8">Sampled in the wild</strain>
    </source>
</reference>
<proteinExistence type="predicted"/>
<name>A0A8K0KGR6_LADFU</name>
<keyword evidence="5" id="KW-0067">ATP-binding</keyword>
<dbReference type="AlphaFoldDB" id="A0A8K0KGR6"/>
<dbReference type="GO" id="GO:0035556">
    <property type="term" value="P:intracellular signal transduction"/>
    <property type="evidence" value="ECO:0007669"/>
    <property type="project" value="TreeGrafter"/>
</dbReference>
<evidence type="ECO:0000256" key="5">
    <source>
        <dbReference type="ARBA" id="ARBA00022840"/>
    </source>
</evidence>
<protein>
    <recommendedName>
        <fullName evidence="7">Protein kinase domain-containing protein</fullName>
    </recommendedName>
</protein>
<keyword evidence="1" id="KW-0723">Serine/threonine-protein kinase</keyword>
<dbReference type="GO" id="GO:0050321">
    <property type="term" value="F:tau-protein kinase activity"/>
    <property type="evidence" value="ECO:0007669"/>
    <property type="project" value="TreeGrafter"/>
</dbReference>
<comment type="caution">
    <text evidence="8">The sequence shown here is derived from an EMBL/GenBank/DDBJ whole genome shotgun (WGS) entry which is preliminary data.</text>
</comment>
<accession>A0A8K0KGR6</accession>
<dbReference type="PROSITE" id="PS50011">
    <property type="entry name" value="PROTEIN_KINASE_DOM"/>
    <property type="match status" value="1"/>
</dbReference>
<dbReference type="GO" id="GO:0005737">
    <property type="term" value="C:cytoplasm"/>
    <property type="evidence" value="ECO:0007669"/>
    <property type="project" value="TreeGrafter"/>
</dbReference>
<evidence type="ECO:0000256" key="4">
    <source>
        <dbReference type="ARBA" id="ARBA00022777"/>
    </source>
</evidence>
<dbReference type="OrthoDB" id="541276at2759"/>
<sequence length="545" mass="62452">MPSDETNDQTNESSEKNGKIQVSDFNILENRGYKLLKKIGEGSYAKVYLAEYRSKTRKSRLPDIPEQGNSEIGNTSSGKSNAECETTSAYNSADLGTLENEDEEVIHLAAKIIGGTKKSPKNLYNKFLPRELAILSRIEHEYIIHVHSIFAHHKMVYIFMRYAENGDLLDFLLRYGELSEDQAKLWLRQLTLALSYLHGKGIVHRDIKCENVLITAKMNVKLSDFGFARMVAVPGNKRITKDDKITIHDGKKLYLCETYCGSLSYTAPEVLRGKPYNATISDLWSLGVILYIMLNESMPFDSTNVRLLYDQQVNKKWRFRSKIYPTLSDMVKKVVRGLLEPQCSSRWKISDIMKSEWFQSDPQLTYDMQMQEKKPEKQKPQKFHHMIEASTPRPSVDESAEPDVVEGITVICDVKHSVRNSIDHTNTWKVNIEAYNKWKKERDDLKNEKFWRIIVGHAWGLPVPPAGNIQNRKEINLSFSFILKLGVETGSSDFLVLQQWTDDYLVRRHSCIRKVSRGVIAIEELGNQAATGLRRRAEHIGTVNS</sequence>
<dbReference type="PANTHER" id="PTHR24346:SF82">
    <property type="entry name" value="KP78A-RELATED"/>
    <property type="match status" value="1"/>
</dbReference>
<dbReference type="EMBL" id="KZ308717">
    <property type="protein sequence ID" value="KAG8233400.1"/>
    <property type="molecule type" value="Genomic_DNA"/>
</dbReference>
<feature type="region of interest" description="Disordered" evidence="6">
    <location>
        <begin position="58"/>
        <end position="86"/>
    </location>
</feature>
<feature type="domain" description="Protein kinase" evidence="7">
    <location>
        <begin position="33"/>
        <end position="358"/>
    </location>
</feature>
<dbReference type="Pfam" id="PF00069">
    <property type="entry name" value="Pkinase"/>
    <property type="match status" value="1"/>
</dbReference>
<keyword evidence="4" id="KW-0418">Kinase</keyword>
<keyword evidence="9" id="KW-1185">Reference proteome</keyword>
<evidence type="ECO:0000259" key="7">
    <source>
        <dbReference type="PROSITE" id="PS50011"/>
    </source>
</evidence>
<feature type="compositionally biased region" description="Polar residues" evidence="6">
    <location>
        <begin position="67"/>
        <end position="86"/>
    </location>
</feature>
<dbReference type="Proteomes" id="UP000792457">
    <property type="component" value="Unassembled WGS sequence"/>
</dbReference>
<dbReference type="GO" id="GO:0000226">
    <property type="term" value="P:microtubule cytoskeleton organization"/>
    <property type="evidence" value="ECO:0007669"/>
    <property type="project" value="TreeGrafter"/>
</dbReference>
<evidence type="ECO:0000313" key="8">
    <source>
        <dbReference type="EMBL" id="KAG8233400.1"/>
    </source>
</evidence>
<dbReference type="PROSITE" id="PS00108">
    <property type="entry name" value="PROTEIN_KINASE_ST"/>
    <property type="match status" value="1"/>
</dbReference>
<feature type="region of interest" description="Disordered" evidence="6">
    <location>
        <begin position="1"/>
        <end position="22"/>
    </location>
</feature>
<keyword evidence="2" id="KW-0808">Transferase</keyword>
<dbReference type="GO" id="GO:0005524">
    <property type="term" value="F:ATP binding"/>
    <property type="evidence" value="ECO:0007669"/>
    <property type="project" value="UniProtKB-KW"/>
</dbReference>
<dbReference type="SMART" id="SM00220">
    <property type="entry name" value="S_TKc"/>
    <property type="match status" value="1"/>
</dbReference>
<dbReference type="InterPro" id="IPR000719">
    <property type="entry name" value="Prot_kinase_dom"/>
</dbReference>
<reference evidence="8" key="1">
    <citation type="submission" date="2013-04" db="EMBL/GenBank/DDBJ databases">
        <authorList>
            <person name="Qu J."/>
            <person name="Murali S.C."/>
            <person name="Bandaranaike D."/>
            <person name="Bellair M."/>
            <person name="Blankenburg K."/>
            <person name="Chao H."/>
            <person name="Dinh H."/>
            <person name="Doddapaneni H."/>
            <person name="Downs B."/>
            <person name="Dugan-Rocha S."/>
            <person name="Elkadiri S."/>
            <person name="Gnanaolivu R.D."/>
            <person name="Hernandez B."/>
            <person name="Javaid M."/>
            <person name="Jayaseelan J.C."/>
            <person name="Lee S."/>
            <person name="Li M."/>
            <person name="Ming W."/>
            <person name="Munidasa M."/>
            <person name="Muniz J."/>
            <person name="Nguyen L."/>
            <person name="Ongeri F."/>
            <person name="Osuji N."/>
            <person name="Pu L.-L."/>
            <person name="Puazo M."/>
            <person name="Qu C."/>
            <person name="Quiroz J."/>
            <person name="Raj R."/>
            <person name="Weissenberger G."/>
            <person name="Xin Y."/>
            <person name="Zou X."/>
            <person name="Han Y."/>
            <person name="Richards S."/>
            <person name="Worley K."/>
            <person name="Muzny D."/>
            <person name="Gibbs R."/>
        </authorList>
    </citation>
    <scope>NUCLEOTIDE SEQUENCE</scope>
    <source>
        <strain evidence="8">Sampled in the wild</strain>
    </source>
</reference>
<evidence type="ECO:0000256" key="2">
    <source>
        <dbReference type="ARBA" id="ARBA00022679"/>
    </source>
</evidence>
<organism evidence="8 9">
    <name type="scientific">Ladona fulva</name>
    <name type="common">Scarce chaser dragonfly</name>
    <name type="synonym">Libellula fulva</name>
    <dbReference type="NCBI Taxonomy" id="123851"/>
    <lineage>
        <taxon>Eukaryota</taxon>
        <taxon>Metazoa</taxon>
        <taxon>Ecdysozoa</taxon>
        <taxon>Arthropoda</taxon>
        <taxon>Hexapoda</taxon>
        <taxon>Insecta</taxon>
        <taxon>Pterygota</taxon>
        <taxon>Palaeoptera</taxon>
        <taxon>Odonata</taxon>
        <taxon>Epiprocta</taxon>
        <taxon>Anisoptera</taxon>
        <taxon>Libelluloidea</taxon>
        <taxon>Libellulidae</taxon>
        <taxon>Ladona</taxon>
    </lineage>
</organism>
<evidence type="ECO:0000313" key="9">
    <source>
        <dbReference type="Proteomes" id="UP000792457"/>
    </source>
</evidence>